<feature type="region of interest" description="Disordered" evidence="2">
    <location>
        <begin position="87"/>
        <end position="108"/>
    </location>
</feature>
<evidence type="ECO:0000313" key="4">
    <source>
        <dbReference type="Proteomes" id="UP000216885"/>
    </source>
</evidence>
<dbReference type="Proteomes" id="UP000216885">
    <property type="component" value="Unassembled WGS sequence"/>
</dbReference>
<evidence type="ECO:0000313" key="3">
    <source>
        <dbReference type="EMBL" id="OZI50931.1"/>
    </source>
</evidence>
<evidence type="ECO:0000256" key="1">
    <source>
        <dbReference type="SAM" id="Coils"/>
    </source>
</evidence>
<keyword evidence="1" id="KW-0175">Coiled coil</keyword>
<evidence type="ECO:0000256" key="2">
    <source>
        <dbReference type="SAM" id="MobiDB-lite"/>
    </source>
</evidence>
<accession>A0A261TNR3</accession>
<dbReference type="EMBL" id="NEVQ01000022">
    <property type="protein sequence ID" value="OZI50931.1"/>
    <property type="molecule type" value="Genomic_DNA"/>
</dbReference>
<reference evidence="3 4" key="1">
    <citation type="submission" date="2017-05" db="EMBL/GenBank/DDBJ databases">
        <title>Complete and WGS of Bordetella genogroups.</title>
        <authorList>
            <person name="Spilker T."/>
            <person name="LiPuma J."/>
        </authorList>
    </citation>
    <scope>NUCLEOTIDE SEQUENCE [LARGE SCALE GENOMIC DNA]</scope>
    <source>
        <strain evidence="3 4">AU9919</strain>
    </source>
</reference>
<feature type="coiled-coil region" evidence="1">
    <location>
        <begin position="213"/>
        <end position="240"/>
    </location>
</feature>
<protein>
    <submittedName>
        <fullName evidence="3">Uncharacterized protein</fullName>
    </submittedName>
</protein>
<sequence length="629" mass="68519">MSLPKASEASNGIASLFSGLATLPQQIAQWAAGLWVAAPDVIKQDSTLSAASAAPVSRPSLYERNCTEIQKLLNEIDGVLRDLDAELQRQDPQHRPVMPSSLRPRREQTHSEYARSWGYFLRGGGSAATSAMGWGTVAAGLPYIAGLTGNIFAQAAGLLGGGYLGLNILRNIPDQTRQNAVNLAVHDAMQKVEQRQCKLRLLIQQEFIRKNAMDRVIAVAAERQQRVQALENKLAALTAALNAAPAVPAAAEYINATGLCIDSLSMGDGENRQQSLSWLASAQRAFQAFFSSVNTGLSAAGNAIGYRLSSMGQTIHRVIAIPGTLLDRYTAYRAESAYQNGEGKSLILALTTPTDGAGIVDVSFRNSQEQYRQACGFSPPQAEIRNQLHMGQNIAHALAISDDPTPGTVVLASAQSPMTATSNLMTTRALAWYLDAAADHPAEAARDAAAPTVRRLPDDSLLIDDPHSHFYDFLMQAPTTYTVSMVDAKEQDASWEPGVFRLHDYYAGFPRGCRGVQFERTVDEKTGAFALRMRLVKDAGTFGIQPAAIPLREDGHIANRVHTHYGIHQANHSILATDDYQKMSQEELTAARAFVIAELERHAKLGQSERQQLEHLESWEHPNYRRLVA</sequence>
<proteinExistence type="predicted"/>
<gene>
    <name evidence="3" type="ORF">CAL20_24260</name>
</gene>
<keyword evidence="4" id="KW-1185">Reference proteome</keyword>
<organism evidence="3 4">
    <name type="scientific">Bordetella genomosp. 4</name>
    <dbReference type="NCBI Taxonomy" id="463044"/>
    <lineage>
        <taxon>Bacteria</taxon>
        <taxon>Pseudomonadati</taxon>
        <taxon>Pseudomonadota</taxon>
        <taxon>Betaproteobacteria</taxon>
        <taxon>Burkholderiales</taxon>
        <taxon>Alcaligenaceae</taxon>
        <taxon>Bordetella</taxon>
    </lineage>
</organism>
<comment type="caution">
    <text evidence="3">The sequence shown here is derived from an EMBL/GenBank/DDBJ whole genome shotgun (WGS) entry which is preliminary data.</text>
</comment>
<name>A0A261TNR3_9BORD</name>
<dbReference type="AlphaFoldDB" id="A0A261TNR3"/>